<organism evidence="2 3">
    <name type="scientific">Tessaracoccus rhinocerotis</name>
    <dbReference type="NCBI Taxonomy" id="1689449"/>
    <lineage>
        <taxon>Bacteria</taxon>
        <taxon>Bacillati</taxon>
        <taxon>Actinomycetota</taxon>
        <taxon>Actinomycetes</taxon>
        <taxon>Propionibacteriales</taxon>
        <taxon>Propionibacteriaceae</taxon>
        <taxon>Tessaracoccus</taxon>
    </lineage>
</organism>
<evidence type="ECO:0008006" key="4">
    <source>
        <dbReference type="Google" id="ProtNLM"/>
    </source>
</evidence>
<name>A0A553JYW4_9ACTN</name>
<dbReference type="EMBL" id="VKKG01000004">
    <property type="protein sequence ID" value="TRY17648.1"/>
    <property type="molecule type" value="Genomic_DNA"/>
</dbReference>
<protein>
    <recommendedName>
        <fullName evidence="4">CueP family metal-binding protein</fullName>
    </recommendedName>
</protein>
<keyword evidence="3" id="KW-1185">Reference proteome</keyword>
<feature type="signal peptide" evidence="1">
    <location>
        <begin position="1"/>
        <end position="23"/>
    </location>
</feature>
<comment type="caution">
    <text evidence="2">The sequence shown here is derived from an EMBL/GenBank/DDBJ whole genome shotgun (WGS) entry which is preliminary data.</text>
</comment>
<dbReference type="OrthoDB" id="73040at2"/>
<evidence type="ECO:0000313" key="3">
    <source>
        <dbReference type="Proteomes" id="UP000317638"/>
    </source>
</evidence>
<dbReference type="InterPro" id="IPR047808">
    <property type="entry name" value="CueP-like"/>
</dbReference>
<evidence type="ECO:0000313" key="2">
    <source>
        <dbReference type="EMBL" id="TRY17648.1"/>
    </source>
</evidence>
<dbReference type="AlphaFoldDB" id="A0A553JYW4"/>
<dbReference type="Proteomes" id="UP000317638">
    <property type="component" value="Unassembled WGS sequence"/>
</dbReference>
<keyword evidence="1" id="KW-0732">Signal</keyword>
<evidence type="ECO:0000256" key="1">
    <source>
        <dbReference type="SAM" id="SignalP"/>
    </source>
</evidence>
<dbReference type="Gene3D" id="2.60.40.3700">
    <property type="match status" value="1"/>
</dbReference>
<dbReference type="NCBIfam" id="NF038094">
    <property type="entry name" value="CueP_fam"/>
    <property type="match status" value="1"/>
</dbReference>
<gene>
    <name evidence="2" type="ORF">FOJ82_10175</name>
</gene>
<accession>A0A553JYW4</accession>
<dbReference type="PROSITE" id="PS51257">
    <property type="entry name" value="PROKAR_LIPOPROTEIN"/>
    <property type="match status" value="1"/>
</dbReference>
<dbReference type="Pfam" id="PF21172">
    <property type="entry name" value="CueP"/>
    <property type="match status" value="1"/>
</dbReference>
<feature type="chain" id="PRO_5022038099" description="CueP family metal-binding protein" evidence="1">
    <location>
        <begin position="24"/>
        <end position="202"/>
    </location>
</feature>
<reference evidence="2 3" key="1">
    <citation type="submission" date="2019-07" db="EMBL/GenBank/DDBJ databases">
        <authorList>
            <person name="Zhou L.-Y."/>
        </authorList>
    </citation>
    <scope>NUCLEOTIDE SEQUENCE [LARGE SCALE GENOMIC DNA]</scope>
    <source>
        <strain evidence="2 3">YIM 101269</strain>
    </source>
</reference>
<dbReference type="RefSeq" id="WP_143938388.1">
    <property type="nucleotide sequence ID" value="NZ_VKKG01000004.1"/>
</dbReference>
<proteinExistence type="predicted"/>
<sequence>MNNRFAALAAAALAATIALTGCATTDATTAEDTTPSTSLGAEADAFLAAHDLAGLEVPQIIEQLDTTARADRSEELMVSIRPDELVFADASQEVTVPMPEDRFYLSFAPYVSQTHDCYFHSLTTCTGELQNTAVQVLVTDNETGETVLDEALTTYDNGFLGLWLPRDLDATLTVTSDGLSASTVVSTDDPEDPTCLTTLQLA</sequence>